<proteinExistence type="predicted"/>
<gene>
    <name evidence="2" type="ORF">GSI_02288</name>
</gene>
<protein>
    <submittedName>
        <fullName evidence="2">Uncharacterized protein</fullName>
    </submittedName>
</protein>
<reference evidence="2 3" key="1">
    <citation type="journal article" date="2015" name="Sci. Rep.">
        <title>Chromosome-level genome map provides insights into diverse defense mechanisms in the medicinal fungus Ganoderma sinense.</title>
        <authorList>
            <person name="Zhu Y."/>
            <person name="Xu J."/>
            <person name="Sun C."/>
            <person name="Zhou S."/>
            <person name="Xu H."/>
            <person name="Nelson D.R."/>
            <person name="Qian J."/>
            <person name="Song J."/>
            <person name="Luo H."/>
            <person name="Xiang L."/>
            <person name="Li Y."/>
            <person name="Xu Z."/>
            <person name="Ji A."/>
            <person name="Wang L."/>
            <person name="Lu S."/>
            <person name="Hayward A."/>
            <person name="Sun W."/>
            <person name="Li X."/>
            <person name="Schwartz D.C."/>
            <person name="Wang Y."/>
            <person name="Chen S."/>
        </authorList>
    </citation>
    <scope>NUCLEOTIDE SEQUENCE [LARGE SCALE GENOMIC DNA]</scope>
    <source>
        <strain evidence="2 3">ZZ0214-1</strain>
    </source>
</reference>
<evidence type="ECO:0000313" key="2">
    <source>
        <dbReference type="EMBL" id="PIL35560.1"/>
    </source>
</evidence>
<feature type="compositionally biased region" description="Low complexity" evidence="1">
    <location>
        <begin position="393"/>
        <end position="406"/>
    </location>
</feature>
<feature type="region of interest" description="Disordered" evidence="1">
    <location>
        <begin position="360"/>
        <end position="427"/>
    </location>
</feature>
<accession>A0A2G8SP73</accession>
<keyword evidence="3" id="KW-1185">Reference proteome</keyword>
<evidence type="ECO:0000256" key="1">
    <source>
        <dbReference type="SAM" id="MobiDB-lite"/>
    </source>
</evidence>
<dbReference type="EMBL" id="AYKW01000003">
    <property type="protein sequence ID" value="PIL35560.1"/>
    <property type="molecule type" value="Genomic_DNA"/>
</dbReference>
<dbReference type="OrthoDB" id="2349883at2759"/>
<sequence>MFTGDKLFVSWIRRQFPRLNVRSLRPSRLQAVYLPTWIIDAEVAANMWFKKQPDDSDTKNNNARFVLLPVGGGRRVLNLLMAGYIYPPLSVKNLMPPALLGVDPVPWSEELRKNSGEDVLCLPFSLTPFPLIEAVRSISLADANISNVLRFEPSSVESSMMAAYPVLLPIYLAQFDVNTVVNGEIVQVTATAFMEASYDAENPRVMVEVTQGVIDFFKMFDLPVPDLVIRGQHANSVRQFAVIRSLLAGHASLNHKRRLERWIDKAGASPDNLPAYRDRYFGKTEREAARAVNWDDIRIRPFTREEREANWQYMTAGEELFFVKQLALAQERKREIVASSSSGQDDPASTAQLDPAEAEKLQNHAAAAEKKRTEKKPDWLAQYEIQQRLSAGMSDSDMVDSSSVVDESNTGGKSSAGDTSSAAGIES</sequence>
<feature type="compositionally biased region" description="Polar residues" evidence="1">
    <location>
        <begin position="407"/>
        <end position="427"/>
    </location>
</feature>
<organism evidence="2 3">
    <name type="scientific">Ganoderma sinense ZZ0214-1</name>
    <dbReference type="NCBI Taxonomy" id="1077348"/>
    <lineage>
        <taxon>Eukaryota</taxon>
        <taxon>Fungi</taxon>
        <taxon>Dikarya</taxon>
        <taxon>Basidiomycota</taxon>
        <taxon>Agaricomycotina</taxon>
        <taxon>Agaricomycetes</taxon>
        <taxon>Polyporales</taxon>
        <taxon>Polyporaceae</taxon>
        <taxon>Ganoderma</taxon>
    </lineage>
</organism>
<evidence type="ECO:0000313" key="3">
    <source>
        <dbReference type="Proteomes" id="UP000230002"/>
    </source>
</evidence>
<dbReference type="Proteomes" id="UP000230002">
    <property type="component" value="Unassembled WGS sequence"/>
</dbReference>
<dbReference type="AlphaFoldDB" id="A0A2G8SP73"/>
<feature type="compositionally biased region" description="Basic and acidic residues" evidence="1">
    <location>
        <begin position="360"/>
        <end position="378"/>
    </location>
</feature>
<comment type="caution">
    <text evidence="2">The sequence shown here is derived from an EMBL/GenBank/DDBJ whole genome shotgun (WGS) entry which is preliminary data.</text>
</comment>
<name>A0A2G8SP73_9APHY</name>